<feature type="compositionally biased region" description="Low complexity" evidence="1">
    <location>
        <begin position="397"/>
        <end position="410"/>
    </location>
</feature>
<sequence length="1143" mass="117200">MQQSSRDSLVATASIWSRLPNEEKAAVRGRVSPASTSTDSLSVSTGAPPHPPLPSSLADQVPSPSAAPATALKQYASSPRSSISSSSFSPTPDSDRSPRDRLAASKALGPAPPTRLSPHYSHSLGLYPDPSSPHSTFISLGGVPRDPHADTSSHLPSGVTAPGGLFSLYTTDRRDRKPHLTRVCACAASAGTLPPPVAVSQPAPPPPSSTASNQPLLAEIFSGNPRPHYRASFSTPAPGPSLVPHNGHGASPRSNGSALLSPPSQTDNRPSYFAPPPPDSAHGRARSHSSLGIEKPASPMNMSGNNGLGSGSRAPGATSGAADQHGFRPSSTLPGGGGHFSASLPTTSAVGSPTYATSSLMGGREAGSGSPNRASVSGYSPFGPSLTTGLGSTGVSALAGGSGAADSQSGWRPSPGSGLSHSFSAGWNDDLLSAGTGGDHRSSSAERDGRSRFRDQWSSASFSQTPSQQAVLSSSASSTSTGGIGMSNMSPFTRDGTRTLADLPASVSGALGGDGTWGTGGLGPPASGAAYRIKREYSLGAVGTGRKRSDSAAWGRSGALKEMDNEDGDFDPDDVFAPPTRSGATSRRHSFAAFEPPSRSGTSHQFGFHLPLDGGGSSGGGGGAGAGGFGPLVDQSSASPSNGWKSGLGSSAINDDDLAADLNSLHLNLEAHVAATAHEPPKVARFAQVGSMPADFPPARPSRELEHSRSPPPPRVSAAPAAGSVAYSQAPPSTSPRATAEPFIPSHPHSTSAASRFLGSLPTPTPLPPATTPATAVATASPGSRFDFSSAPRQPGPPAPYQPAQPQPRYGGFGGLPPPVPPPSTQHQYYTPGPATGPLSPRGLSGLPPTLPAQHAPSAFPAFGSSTLPPPHIPHQPQQQLAQPPPGYFNAPPPPPPHAAHHGPPPGAPSLTAQAQNDMNLGRGVPLHAIPPDAPLCIVGFKAGRKDLFFCEDPNLRLEEGDLVIVEADRGRDVGKYIKSCTIEEVHKFQQHLVELALGQLANPNNQPHNGGVGGPMSGGPGGGGAGGGAGGAGPAQLARMTKECQPKRIYGKAGPADTHALLAKAQDEIKALALVRSKVAQKGLPMEILDAEWQWDRRKLTFYYTADQRVDFRELVRELFRIWKTRVWLCVPVPLLSSLEPR</sequence>
<feature type="compositionally biased region" description="Polar residues" evidence="1">
    <location>
        <begin position="33"/>
        <end position="45"/>
    </location>
</feature>
<dbReference type="GO" id="GO:0005737">
    <property type="term" value="C:cytoplasm"/>
    <property type="evidence" value="ECO:0007669"/>
    <property type="project" value="TreeGrafter"/>
</dbReference>
<feature type="compositionally biased region" description="Basic and acidic residues" evidence="1">
    <location>
        <begin position="93"/>
        <end position="103"/>
    </location>
</feature>
<reference evidence="3 4" key="1">
    <citation type="submission" date="2021-12" db="EMBL/GenBank/DDBJ databases">
        <title>High titer production of polyol ester of fatty acids by Rhodotorula paludigena BS15 towards product separation-free biomass refinery.</title>
        <authorList>
            <person name="Mano J."/>
            <person name="Ono H."/>
            <person name="Tanaka T."/>
            <person name="Naito K."/>
            <person name="Sushida H."/>
            <person name="Ike M."/>
            <person name="Tokuyasu K."/>
            <person name="Kitaoka M."/>
        </authorList>
    </citation>
    <scope>NUCLEOTIDE SEQUENCE [LARGE SCALE GENOMIC DNA]</scope>
    <source>
        <strain evidence="3 4">BS15</strain>
    </source>
</reference>
<feature type="compositionally biased region" description="Polar residues" evidence="1">
    <location>
        <begin position="456"/>
        <end position="472"/>
    </location>
</feature>
<feature type="domain" description="PSP1 C-terminal" evidence="2">
    <location>
        <begin position="1048"/>
        <end position="1133"/>
    </location>
</feature>
<feature type="region of interest" description="Disordered" evidence="1">
    <location>
        <begin position="191"/>
        <end position="380"/>
    </location>
</feature>
<evidence type="ECO:0000256" key="1">
    <source>
        <dbReference type="SAM" id="MobiDB-lite"/>
    </source>
</evidence>
<feature type="compositionally biased region" description="Low complexity" evidence="1">
    <location>
        <begin position="77"/>
        <end position="92"/>
    </location>
</feature>
<comment type="caution">
    <text evidence="3">The sequence shown here is derived from an EMBL/GenBank/DDBJ whole genome shotgun (WGS) entry which is preliminary data.</text>
</comment>
<feature type="region of interest" description="Disordered" evidence="1">
    <location>
        <begin position="1"/>
        <end position="163"/>
    </location>
</feature>
<feature type="region of interest" description="Disordered" evidence="1">
    <location>
        <begin position="594"/>
        <end position="644"/>
    </location>
</feature>
<accession>A0AAV5GSA6</accession>
<feature type="compositionally biased region" description="Polar residues" evidence="1">
    <location>
        <begin position="252"/>
        <end position="269"/>
    </location>
</feature>
<evidence type="ECO:0000259" key="2">
    <source>
        <dbReference type="PROSITE" id="PS51411"/>
    </source>
</evidence>
<dbReference type="InterPro" id="IPR047767">
    <property type="entry name" value="PSP1-like"/>
</dbReference>
<dbReference type="InterPro" id="IPR007557">
    <property type="entry name" value="PSP1_C"/>
</dbReference>
<feature type="compositionally biased region" description="Pro residues" evidence="1">
    <location>
        <begin position="794"/>
        <end position="806"/>
    </location>
</feature>
<dbReference type="PANTHER" id="PTHR43830">
    <property type="entry name" value="PROTEIN PSP1"/>
    <property type="match status" value="1"/>
</dbReference>
<dbReference type="AlphaFoldDB" id="A0AAV5GSA6"/>
<evidence type="ECO:0000313" key="3">
    <source>
        <dbReference type="EMBL" id="GJN92385.1"/>
    </source>
</evidence>
<dbReference type="PANTHER" id="PTHR43830:SF3">
    <property type="entry name" value="PROTEIN PSP1"/>
    <property type="match status" value="1"/>
</dbReference>
<feature type="compositionally biased region" description="Gly residues" evidence="1">
    <location>
        <begin position="613"/>
        <end position="630"/>
    </location>
</feature>
<gene>
    <name evidence="3" type="ORF">Rhopal_005415-T1</name>
</gene>
<dbReference type="Proteomes" id="UP001342314">
    <property type="component" value="Unassembled WGS sequence"/>
</dbReference>
<feature type="compositionally biased region" description="Low complexity" evidence="1">
    <location>
        <begin position="836"/>
        <end position="848"/>
    </location>
</feature>
<feature type="compositionally biased region" description="Polar residues" evidence="1">
    <location>
        <begin position="343"/>
        <end position="360"/>
    </location>
</feature>
<feature type="compositionally biased region" description="Polar residues" evidence="1">
    <location>
        <begin position="634"/>
        <end position="644"/>
    </location>
</feature>
<dbReference type="EMBL" id="BQKY01000011">
    <property type="protein sequence ID" value="GJN92385.1"/>
    <property type="molecule type" value="Genomic_DNA"/>
</dbReference>
<feature type="region of interest" description="Disordered" evidence="1">
    <location>
        <begin position="397"/>
        <end position="499"/>
    </location>
</feature>
<feature type="compositionally biased region" description="Pro residues" evidence="1">
    <location>
        <begin position="883"/>
        <end position="908"/>
    </location>
</feature>
<protein>
    <recommendedName>
        <fullName evidence="2">PSP1 C-terminal domain-containing protein</fullName>
    </recommendedName>
</protein>
<feature type="compositionally biased region" description="Low complexity" evidence="1">
    <location>
        <begin position="716"/>
        <end position="728"/>
    </location>
</feature>
<feature type="compositionally biased region" description="Gly residues" evidence="1">
    <location>
        <begin position="1011"/>
        <end position="1034"/>
    </location>
</feature>
<feature type="compositionally biased region" description="Pro residues" evidence="1">
    <location>
        <begin position="193"/>
        <end position="208"/>
    </location>
</feature>
<dbReference type="NCBIfam" id="NF041131">
    <property type="entry name" value="RicT_YaaT_fam"/>
    <property type="match status" value="1"/>
</dbReference>
<feature type="compositionally biased region" description="Low complexity" evidence="1">
    <location>
        <begin position="473"/>
        <end position="490"/>
    </location>
</feature>
<dbReference type="PROSITE" id="PS51411">
    <property type="entry name" value="PSP1_C"/>
    <property type="match status" value="1"/>
</dbReference>
<feature type="region of interest" description="Disordered" evidence="1">
    <location>
        <begin position="691"/>
        <end position="914"/>
    </location>
</feature>
<evidence type="ECO:0000313" key="4">
    <source>
        <dbReference type="Proteomes" id="UP001342314"/>
    </source>
</evidence>
<name>A0AAV5GSA6_9BASI</name>
<keyword evidence="4" id="KW-1185">Reference proteome</keyword>
<feature type="compositionally biased region" description="Basic and acidic residues" evidence="1">
    <location>
        <begin position="438"/>
        <end position="455"/>
    </location>
</feature>
<organism evidence="3 4">
    <name type="scientific">Rhodotorula paludigena</name>
    <dbReference type="NCBI Taxonomy" id="86838"/>
    <lineage>
        <taxon>Eukaryota</taxon>
        <taxon>Fungi</taxon>
        <taxon>Dikarya</taxon>
        <taxon>Basidiomycota</taxon>
        <taxon>Pucciniomycotina</taxon>
        <taxon>Microbotryomycetes</taxon>
        <taxon>Sporidiobolales</taxon>
        <taxon>Sporidiobolaceae</taxon>
        <taxon>Rhodotorula</taxon>
    </lineage>
</organism>
<feature type="region of interest" description="Disordered" evidence="1">
    <location>
        <begin position="1004"/>
        <end position="1038"/>
    </location>
</feature>
<dbReference type="Pfam" id="PF04468">
    <property type="entry name" value="PSP1"/>
    <property type="match status" value="1"/>
</dbReference>
<proteinExistence type="predicted"/>
<feature type="compositionally biased region" description="Polar residues" evidence="1">
    <location>
        <begin position="369"/>
        <end position="378"/>
    </location>
</feature>